<proteinExistence type="predicted"/>
<sequence>MTPTHRDPAQERPSGTTKEEAEVARASDIEQQHGRAGNSHDSGPEPALPEVTADAVGTSGHIVAHEAAEAMAPQGQTGSPGADADRAAAERGGSD</sequence>
<evidence type="ECO:0000313" key="3">
    <source>
        <dbReference type="Proteomes" id="UP000613011"/>
    </source>
</evidence>
<feature type="region of interest" description="Disordered" evidence="1">
    <location>
        <begin position="1"/>
        <end position="95"/>
    </location>
</feature>
<protein>
    <submittedName>
        <fullName evidence="2">Uncharacterized protein</fullName>
    </submittedName>
</protein>
<dbReference type="EMBL" id="JAEQNA010000001">
    <property type="protein sequence ID" value="MBL0419326.1"/>
    <property type="molecule type" value="Genomic_DNA"/>
</dbReference>
<keyword evidence="3" id="KW-1185">Reference proteome</keyword>
<feature type="compositionally biased region" description="Basic and acidic residues" evidence="1">
    <location>
        <begin position="83"/>
        <end position="95"/>
    </location>
</feature>
<feature type="compositionally biased region" description="Basic and acidic residues" evidence="1">
    <location>
        <begin position="1"/>
        <end position="10"/>
    </location>
</feature>
<dbReference type="Proteomes" id="UP000613011">
    <property type="component" value="Unassembled WGS sequence"/>
</dbReference>
<reference evidence="2" key="1">
    <citation type="submission" date="2021-01" db="EMBL/GenBank/DDBJ databases">
        <title>Ramlibacter sp. strain AW1 16S ribosomal RNA gene Genome sequencing and assembly.</title>
        <authorList>
            <person name="Kang M."/>
        </authorList>
    </citation>
    <scope>NUCLEOTIDE SEQUENCE</scope>
    <source>
        <strain evidence="2">AW1</strain>
    </source>
</reference>
<comment type="caution">
    <text evidence="2">The sequence shown here is derived from an EMBL/GenBank/DDBJ whole genome shotgun (WGS) entry which is preliminary data.</text>
</comment>
<evidence type="ECO:0000313" key="2">
    <source>
        <dbReference type="EMBL" id="MBL0419326.1"/>
    </source>
</evidence>
<organism evidence="2 3">
    <name type="scientific">Ramlibacter aurantiacus</name>
    <dbReference type="NCBI Taxonomy" id="2801330"/>
    <lineage>
        <taxon>Bacteria</taxon>
        <taxon>Pseudomonadati</taxon>
        <taxon>Pseudomonadota</taxon>
        <taxon>Betaproteobacteria</taxon>
        <taxon>Burkholderiales</taxon>
        <taxon>Comamonadaceae</taxon>
        <taxon>Ramlibacter</taxon>
    </lineage>
</organism>
<accession>A0A936ZKD2</accession>
<dbReference type="RefSeq" id="WP_201682367.1">
    <property type="nucleotide sequence ID" value="NZ_JAEQNA010000001.1"/>
</dbReference>
<dbReference type="AlphaFoldDB" id="A0A936ZKD2"/>
<gene>
    <name evidence="2" type="ORF">JI739_03095</name>
</gene>
<evidence type="ECO:0000256" key="1">
    <source>
        <dbReference type="SAM" id="MobiDB-lite"/>
    </source>
</evidence>
<name>A0A936ZKD2_9BURK</name>
<feature type="compositionally biased region" description="Basic and acidic residues" evidence="1">
    <location>
        <begin position="17"/>
        <end position="33"/>
    </location>
</feature>